<dbReference type="Gene3D" id="3.30.365.10">
    <property type="entry name" value="Aldehyde oxidase/xanthine dehydrogenase, molybdopterin binding domain"/>
    <property type="match status" value="1"/>
</dbReference>
<organism evidence="1 2">
    <name type="scientific">Phenylobacterium montanum</name>
    <dbReference type="NCBI Taxonomy" id="2823693"/>
    <lineage>
        <taxon>Bacteria</taxon>
        <taxon>Pseudomonadati</taxon>
        <taxon>Pseudomonadota</taxon>
        <taxon>Alphaproteobacteria</taxon>
        <taxon>Caulobacterales</taxon>
        <taxon>Caulobacteraceae</taxon>
        <taxon>Phenylobacterium</taxon>
    </lineage>
</organism>
<dbReference type="Proteomes" id="UP000676409">
    <property type="component" value="Chromosome"/>
</dbReference>
<dbReference type="RefSeq" id="WP_211938769.1">
    <property type="nucleotide sequence ID" value="NZ_CP073078.1"/>
</dbReference>
<keyword evidence="2" id="KW-1185">Reference proteome</keyword>
<protein>
    <recommendedName>
        <fullName evidence="3">Aldehyde oxidase/xanthine dehydrogenase second molybdopterin binding domain-containing protein</fullName>
    </recommendedName>
</protein>
<gene>
    <name evidence="1" type="ORF">KCG34_02185</name>
</gene>
<name>A0A975G178_9CAUL</name>
<accession>A0A975G178</accession>
<dbReference type="GO" id="GO:0016491">
    <property type="term" value="F:oxidoreductase activity"/>
    <property type="evidence" value="ECO:0007669"/>
    <property type="project" value="InterPro"/>
</dbReference>
<sequence length="82" mass="8430">MARCSSRSASIPTHAGIPAFDIIVVEEDDPYLPGGVKGIGMLGSAGVQAAIANAIHHAIGKRIRRLPIRIEDILGVGESGSA</sequence>
<dbReference type="InterPro" id="IPR037165">
    <property type="entry name" value="AldOxase/xan_DH_Mopterin-bd_sf"/>
</dbReference>
<dbReference type="AlphaFoldDB" id="A0A975G178"/>
<dbReference type="EMBL" id="CP073078">
    <property type="protein sequence ID" value="QUD88719.1"/>
    <property type="molecule type" value="Genomic_DNA"/>
</dbReference>
<dbReference type="KEGG" id="caul:KCG34_02185"/>
<proteinExistence type="predicted"/>
<dbReference type="SUPFAM" id="SSF56003">
    <property type="entry name" value="Molybdenum cofactor-binding domain"/>
    <property type="match status" value="1"/>
</dbReference>
<reference evidence="1" key="1">
    <citation type="submission" date="2021-04" db="EMBL/GenBank/DDBJ databases">
        <title>The complete genome sequence of Caulobacter sp. S6.</title>
        <authorList>
            <person name="Tang Y."/>
            <person name="Ouyang W."/>
            <person name="Liu Q."/>
            <person name="Huang B."/>
            <person name="Guo Z."/>
            <person name="Lei P."/>
        </authorList>
    </citation>
    <scope>NUCLEOTIDE SEQUENCE</scope>
    <source>
        <strain evidence="1">S6</strain>
    </source>
</reference>
<evidence type="ECO:0000313" key="2">
    <source>
        <dbReference type="Proteomes" id="UP000676409"/>
    </source>
</evidence>
<evidence type="ECO:0000313" key="1">
    <source>
        <dbReference type="EMBL" id="QUD88719.1"/>
    </source>
</evidence>
<evidence type="ECO:0008006" key="3">
    <source>
        <dbReference type="Google" id="ProtNLM"/>
    </source>
</evidence>